<name>A0A1Q9CNE7_SYMMI</name>
<feature type="region of interest" description="Disordered" evidence="7">
    <location>
        <begin position="2563"/>
        <end position="2586"/>
    </location>
</feature>
<dbReference type="InterPro" id="IPR058917">
    <property type="entry name" value="RESC6_dom"/>
</dbReference>
<keyword evidence="12" id="KW-1185">Reference proteome</keyword>
<dbReference type="InterPro" id="IPR036400">
    <property type="entry name" value="Cyt_B5-like_heme/steroid_sf"/>
</dbReference>
<dbReference type="PROSITE" id="PS52004">
    <property type="entry name" value="KS3_2"/>
    <property type="match status" value="1"/>
</dbReference>
<comment type="similarity">
    <text evidence="6">Belongs to the thiolase-like superfamily. Beta-ketoacyl-ACP synthases family.</text>
</comment>
<dbReference type="InterPro" id="IPR014031">
    <property type="entry name" value="Ketoacyl_synth_C"/>
</dbReference>
<dbReference type="Pfam" id="PF02801">
    <property type="entry name" value="Ketoacyl-synt_C"/>
    <property type="match status" value="1"/>
</dbReference>
<feature type="region of interest" description="Disordered" evidence="7">
    <location>
        <begin position="1262"/>
        <end position="1281"/>
    </location>
</feature>
<dbReference type="InterPro" id="IPR014030">
    <property type="entry name" value="Ketoacyl_synth_N"/>
</dbReference>
<keyword evidence="4" id="KW-0479">Metal-binding</keyword>
<dbReference type="InterPro" id="IPR029058">
    <property type="entry name" value="AB_hydrolase_fold"/>
</dbReference>
<dbReference type="CDD" id="cd00833">
    <property type="entry name" value="PKS"/>
    <property type="match status" value="1"/>
</dbReference>
<organism evidence="11 12">
    <name type="scientific">Symbiodinium microadriaticum</name>
    <name type="common">Dinoflagellate</name>
    <name type="synonym">Zooxanthella microadriatica</name>
    <dbReference type="NCBI Taxonomy" id="2951"/>
    <lineage>
        <taxon>Eukaryota</taxon>
        <taxon>Sar</taxon>
        <taxon>Alveolata</taxon>
        <taxon>Dinophyceae</taxon>
        <taxon>Suessiales</taxon>
        <taxon>Symbiodiniaceae</taxon>
        <taxon>Symbiodinium</taxon>
    </lineage>
</organism>
<keyword evidence="3" id="KW-0349">Heme</keyword>
<dbReference type="Gene3D" id="3.40.47.10">
    <property type="match status" value="3"/>
</dbReference>
<keyword evidence="1" id="KW-0596">Phosphopantetheine</keyword>
<dbReference type="Pfam" id="PF00173">
    <property type="entry name" value="Cyt-b5"/>
    <property type="match status" value="1"/>
</dbReference>
<evidence type="ECO:0000256" key="6">
    <source>
        <dbReference type="RuleBase" id="RU003694"/>
    </source>
</evidence>
<dbReference type="Gene3D" id="3.10.120.10">
    <property type="entry name" value="Cytochrome b5-like heme/steroid binding domain"/>
    <property type="match status" value="1"/>
</dbReference>
<dbReference type="SUPFAM" id="SSF53474">
    <property type="entry name" value="alpha/beta-Hydrolases"/>
    <property type="match status" value="1"/>
</dbReference>
<dbReference type="InterPro" id="IPR050091">
    <property type="entry name" value="PKS_NRPS_Biosynth_Enz"/>
</dbReference>
<evidence type="ECO:0000256" key="1">
    <source>
        <dbReference type="ARBA" id="ARBA00022450"/>
    </source>
</evidence>
<dbReference type="InterPro" id="IPR001199">
    <property type="entry name" value="Cyt_B5-like_heme/steroid-bd"/>
</dbReference>
<dbReference type="PANTHER" id="PTHR43775:SF37">
    <property type="entry name" value="SI:DKEY-61P9.11"/>
    <property type="match status" value="1"/>
</dbReference>
<dbReference type="PROSITE" id="PS50255">
    <property type="entry name" value="CYTOCHROME_B5_2"/>
    <property type="match status" value="1"/>
</dbReference>
<comment type="caution">
    <text evidence="11">The sequence shown here is derived from an EMBL/GenBank/DDBJ whole genome shotgun (WGS) entry which is preliminary data.</text>
</comment>
<evidence type="ECO:0000256" key="3">
    <source>
        <dbReference type="ARBA" id="ARBA00022617"/>
    </source>
</evidence>
<keyword evidence="5" id="KW-0408">Iron</keyword>
<evidence type="ECO:0000256" key="7">
    <source>
        <dbReference type="SAM" id="MobiDB-lite"/>
    </source>
</evidence>
<dbReference type="InterPro" id="IPR000073">
    <property type="entry name" value="AB_hydrolase_1"/>
</dbReference>
<dbReference type="Pfam" id="PF26188">
    <property type="entry name" value="RESC6"/>
    <property type="match status" value="1"/>
</dbReference>
<dbReference type="SMART" id="SM01117">
    <property type="entry name" value="Cyt-b5"/>
    <property type="match status" value="1"/>
</dbReference>
<dbReference type="GO" id="GO:0006633">
    <property type="term" value="P:fatty acid biosynthetic process"/>
    <property type="evidence" value="ECO:0007669"/>
    <property type="project" value="TreeGrafter"/>
</dbReference>
<evidence type="ECO:0000259" key="8">
    <source>
        <dbReference type="PROSITE" id="PS50255"/>
    </source>
</evidence>
<accession>A0A1Q9CNE7</accession>
<evidence type="ECO:0000256" key="2">
    <source>
        <dbReference type="ARBA" id="ARBA00022553"/>
    </source>
</evidence>
<evidence type="ECO:0000313" key="12">
    <source>
        <dbReference type="Proteomes" id="UP000186817"/>
    </source>
</evidence>
<dbReference type="Pfam" id="PF00561">
    <property type="entry name" value="Abhydrolase_1"/>
    <property type="match status" value="1"/>
</dbReference>
<dbReference type="PROSITE" id="PS51286">
    <property type="entry name" value="RAP"/>
    <property type="match status" value="1"/>
</dbReference>
<evidence type="ECO:0000256" key="5">
    <source>
        <dbReference type="ARBA" id="ARBA00023004"/>
    </source>
</evidence>
<dbReference type="InterPro" id="IPR016039">
    <property type="entry name" value="Thiolase-like"/>
</dbReference>
<keyword evidence="6" id="KW-0808">Transferase</keyword>
<evidence type="ECO:0000259" key="9">
    <source>
        <dbReference type="PROSITE" id="PS51286"/>
    </source>
</evidence>
<sequence>MRAWMQRRCFSTKLFMARLGPLLGQRSSRWWQRLERSSVTASRGQDGASEISSFALRLEWEVLGPEVGPIQTVVTPRGQLSRDAARPLAFAIAQRGKRVLLWDRRCTGNSSAWASWEESLPEQEVQDLMCLLDSLTSRTPVSLVGLSSGARLSALFAARHPQRVLSLVLLPTGDFHGAGSILGRAYYGDCADTAEAGGMEALVAAEGSHFQALAKNSSRARDELLGADPKDFILAMRRSQAFLDGFKGSNLLGLHASELAGLQRPALVLHHGLEDDRLHALEDAIALSEQLSSGRLLVEPVYDSQTHPKRCGDSESALRRLACGEKGYVDGIEFFDAKFFGISSMEAESMDPNQRKTRSAKFRPSGLQDITELESVPFPALAAPASHFLLVSVVLGLLNVVVRHGDFATSKCGSGGAAPGKRSAGFQCQGQMEALGRKVGPGSRSSNSAQVARQKVQEVQSLREAWEFAISFKTYAQLSHWRFAACLLTRMPQLRVDPDPVCFRTVADGCTNVSVWTASLATLDFMEAGSGGGSVSADQASAKSAMRAWRASGRWSQVQQLLAEVCQASLQLDVRACNTALDAAGSSQWKEARMLLQSLQFKSLEPSQVSYNSLCRALGGKGFWQLAMCDMEKSGSECLRMDVIGLNTLLASFTDPGLWSRSLHELTRTPVTLDSVSYNSAASAAVQGRWPTAVQLLSTINSSALCPDSFTVNLLIRASSESSWSSAFSALQLVAETQLRPGSMAYLAALHACRTDPSWSAALMLLERWTWKPSADACLLQARGAFDRMGSWRPALLQQGTLRWQLALVSLESRQDYNEAIMACEDKRWEAAMGLLKALKAHLVPDLVSYNALLASTHWRLCMEILSQIRPDVVSFTAAINSCDSFAWNQSVALLRRISGMSLRLDTVSCNAGLTACGSSLGWTGSILMLQTLADSLLETDRVSCHSSVTVCGSATHWRKGILLFELMKGHWLPYDEVSYNAVLGACADGQFHNDSRRADMLLADSLERWTLEVSYEVVNMAGYDLPSLQKSSKNIGVFVGVSGSEWGTVPHKMDAAGCGSAEAIISNRVNFALNLKGASQTINTACSSGLVAAAHASESPTRGALFRQTTASTAMADDENPDDGPGLIKLDMKQFGSGTMEDPLRHAVGMRTAQDQYKMQMWNSFPSLFQNTIFHGEQDAEIKRLRQSGSLDEKLQRAKLLKEEGNKLLKSSTTRRTSDDEARKEKEAQQELEEQLEAQIWEKEKELKDLRQQLAALRARAERTAPKEAEEVEEDDEQEQKSLDAAVRSYEKAAGLLRYVECLRQDWKNDDGSYKGIEDDFLRVEETALDSAEASELVQSCYLNIALACQKLRKFDDMKRACDEVLEKVNPDSVKALYRRAQARLAPISAKDTDREAAIQDLMAAARLAPNDKEVRNMLTKLRKEKKKQEMEDKSTFGGLFQRGEVVKNDYKSEPPPAAPAKWDLNDPKATHTGKVHLKYKDFDPLDGTICCGTQLAYGPFGFVGCCSGGMLSFKGRCFTYDVSADGYLRGEGVSSIFLELKEFGREVFTLMPASQANQDGRSASITAPNGPSQERCIRACFREAKYQPAEVDCFETHGTGTALGDPIEVGAFKRIYAQSQRAHPLMVTSSKTNLGHLEGGAGMAGFIKCILQVMRCEASPNIHLRERNPHLDVEGFPTQFLSEGLVTHYNTAVTGVSSFGFGGTNAHAMAFGQNCVTARDVTKKDFRGLMLQKIMQGHMQPRIWARLGQRLLALGLHRRKEKDLVFRAASSVGPGEQRIQRRKKGASELTPLLAEVDGELEGQDILDQARPEDLLEVSPSDEGSGLKAGPLAKKMWSCARRGVRSEEVWARFAQRVLMTGTLIGATDISLMFRAFARIKYRDARALDTLSPFILRHIDSFNTEELVLLLLAHKKLEYERTDNLHLLLNVLCQRKEEWTGKDVALISNAVAHFYIYRPRFWRLAAMSLYRLVWTMNPLELTILVSAMARVDRRDEQALIMIAKMCRRCAQRHLFSQETLATAMNAFAKLDFNNVKLAKAFEDAAVKKLDRALELGSQYRRSGSLRDQDVFDLQALVLLFRTLVALVGTSDDVAEKLLTLLAWSKEELGDYQRRVLKPTSVAFRRLHPVLFKSLSMECRDALHTFETTQVKITTFESRWMREVRSTLRKMDVSVELKPLIDDQVLDIWLPVSKAVVCAVGPYGYYAGTTERTAYSKLHQRILEMEGHVCMTVPYFEWADLKTEEDKMVYLWSLGRKSAGTGKKGQVSSEVGPAVELPLQSDLSALPPDVFKHSLDPEEWETNGAPLSEDKIGKVYEVEVDASGAAVWREVVDTPPDPKAHKRFGLAGSFNGWSCTQMAELPGLPGLFAAEITVGESGEEYFHVLGDEDTSQVYYPAQPRSRRKAISKALQVAFAISKALQVAFAISKALQVAFAISKALQVAFAISKALQVAFAISKALQVAFVPVGFKKSPQLAEAVPGMAVTLIFEEKSVVFGWTEGTAAKEFGTQLRSAVQHLTGLSSLAELEILAEADPPVRITPRDIFERRYPEAAQHRFRIASRAELASESVPKASPGPGGPSPEPRAEKLLLPPQRKCPSGAKFQKAGGSQLQFLQMLEGNKNPKAQLEEGTVLTADEVARHNQVGDCWTIFQGRVYDISAYIDFHPGGKKQIMQGAGKDMTSLFHKAHPWVSMEGLVGKLCLGPLIAKPPTAKSQPPVAKATPTYYNAVTEALVDVKGPSPILGHPEEHAWCIQGRPGSRFRIEFQITHRSVLVTWLRISDV</sequence>
<feature type="domain" description="Ketosynthase family 3 (KS3)" evidence="10">
    <location>
        <begin position="911"/>
        <end position="1714"/>
    </location>
</feature>
<dbReference type="Pfam" id="PF00109">
    <property type="entry name" value="ketoacyl-synt"/>
    <property type="match status" value="3"/>
</dbReference>
<feature type="compositionally biased region" description="Basic and acidic residues" evidence="7">
    <location>
        <begin position="1217"/>
        <end position="1230"/>
    </location>
</feature>
<evidence type="ECO:0000256" key="4">
    <source>
        <dbReference type="ARBA" id="ARBA00022723"/>
    </source>
</evidence>
<feature type="domain" description="Cytochrome b5 heme-binding" evidence="8">
    <location>
        <begin position="2628"/>
        <end position="2704"/>
    </location>
</feature>
<evidence type="ECO:0000313" key="11">
    <source>
        <dbReference type="EMBL" id="OLP84449.1"/>
    </source>
</evidence>
<dbReference type="OrthoDB" id="385235at2759"/>
<gene>
    <name evidence="11" type="primary">ppsA</name>
    <name evidence="11" type="ORF">AK812_SmicGene34672</name>
</gene>
<dbReference type="GO" id="GO:0020037">
    <property type="term" value="F:heme binding"/>
    <property type="evidence" value="ECO:0007669"/>
    <property type="project" value="InterPro"/>
</dbReference>
<dbReference type="Pfam" id="PF08373">
    <property type="entry name" value="RAP"/>
    <property type="match status" value="1"/>
</dbReference>
<dbReference type="Proteomes" id="UP000186817">
    <property type="component" value="Unassembled WGS sequence"/>
</dbReference>
<dbReference type="SUPFAM" id="SSF55856">
    <property type="entry name" value="Cytochrome b5-like heme/steroid binding domain"/>
    <property type="match status" value="1"/>
</dbReference>
<evidence type="ECO:0000259" key="10">
    <source>
        <dbReference type="PROSITE" id="PS52004"/>
    </source>
</evidence>
<dbReference type="InterPro" id="IPR011990">
    <property type="entry name" value="TPR-like_helical_dom_sf"/>
</dbReference>
<dbReference type="InterPro" id="IPR020841">
    <property type="entry name" value="PKS_Beta-ketoAc_synthase_dom"/>
</dbReference>
<dbReference type="Gene3D" id="3.40.50.1820">
    <property type="entry name" value="alpha/beta hydrolase"/>
    <property type="match status" value="1"/>
</dbReference>
<protein>
    <submittedName>
        <fullName evidence="11">Phthiocerol synthesis polyketide synthase type I PpsA</fullName>
    </submittedName>
</protein>
<keyword evidence="2" id="KW-0597">Phosphoprotein</keyword>
<dbReference type="PROSITE" id="PS00191">
    <property type="entry name" value="CYTOCHROME_B5_1"/>
    <property type="match status" value="1"/>
</dbReference>
<dbReference type="InterPro" id="IPR018506">
    <property type="entry name" value="Cyt_B5_heme-BS"/>
</dbReference>
<dbReference type="SMART" id="SM00825">
    <property type="entry name" value="PKS_KS"/>
    <property type="match status" value="1"/>
</dbReference>
<dbReference type="GO" id="GO:0004312">
    <property type="term" value="F:fatty acid synthase activity"/>
    <property type="evidence" value="ECO:0007669"/>
    <property type="project" value="TreeGrafter"/>
</dbReference>
<dbReference type="SUPFAM" id="SSF53901">
    <property type="entry name" value="Thiolase-like"/>
    <property type="match status" value="2"/>
</dbReference>
<dbReference type="InterPro" id="IPR013584">
    <property type="entry name" value="RAP"/>
</dbReference>
<dbReference type="SMART" id="SM00952">
    <property type="entry name" value="RAP"/>
    <property type="match status" value="1"/>
</dbReference>
<proteinExistence type="inferred from homology"/>
<dbReference type="Gene3D" id="1.25.40.10">
    <property type="entry name" value="Tetratricopeptide repeat domain"/>
    <property type="match status" value="3"/>
</dbReference>
<dbReference type="PANTHER" id="PTHR43775">
    <property type="entry name" value="FATTY ACID SYNTHASE"/>
    <property type="match status" value="1"/>
</dbReference>
<dbReference type="EMBL" id="LSRX01001041">
    <property type="protein sequence ID" value="OLP84449.1"/>
    <property type="molecule type" value="Genomic_DNA"/>
</dbReference>
<dbReference type="SUPFAM" id="SSF48452">
    <property type="entry name" value="TPR-like"/>
    <property type="match status" value="1"/>
</dbReference>
<feature type="domain" description="RAP" evidence="9">
    <location>
        <begin position="2194"/>
        <end position="2252"/>
    </location>
</feature>
<feature type="region of interest" description="Disordered" evidence="7">
    <location>
        <begin position="1207"/>
        <end position="1231"/>
    </location>
</feature>
<dbReference type="GO" id="GO:0046872">
    <property type="term" value="F:metal ion binding"/>
    <property type="evidence" value="ECO:0007669"/>
    <property type="project" value="UniProtKB-KW"/>
</dbReference>
<reference evidence="11 12" key="1">
    <citation type="submission" date="2016-02" db="EMBL/GenBank/DDBJ databases">
        <title>Genome analysis of coral dinoflagellate symbionts highlights evolutionary adaptations to a symbiotic lifestyle.</title>
        <authorList>
            <person name="Aranda M."/>
            <person name="Li Y."/>
            <person name="Liew Y.J."/>
            <person name="Baumgarten S."/>
            <person name="Simakov O."/>
            <person name="Wilson M."/>
            <person name="Piel J."/>
            <person name="Ashoor H."/>
            <person name="Bougouffa S."/>
            <person name="Bajic V.B."/>
            <person name="Ryu T."/>
            <person name="Ravasi T."/>
            <person name="Bayer T."/>
            <person name="Micklem G."/>
            <person name="Kim H."/>
            <person name="Bhak J."/>
            <person name="Lajeunesse T.C."/>
            <person name="Voolstra C.R."/>
        </authorList>
    </citation>
    <scope>NUCLEOTIDE SEQUENCE [LARGE SCALE GENOMIC DNA]</scope>
    <source>
        <strain evidence="11 12">CCMP2467</strain>
    </source>
</reference>